<dbReference type="PANTHER" id="PTHR48090">
    <property type="entry name" value="UNDECAPRENYL-PHOSPHATE 4-DEOXY-4-FORMAMIDO-L-ARABINOSE TRANSFERASE-RELATED"/>
    <property type="match status" value="1"/>
</dbReference>
<dbReference type="InterPro" id="IPR001173">
    <property type="entry name" value="Glyco_trans_2-like"/>
</dbReference>
<dbReference type="CAZy" id="GT2">
    <property type="family name" value="Glycosyltransferase Family 2"/>
</dbReference>
<dbReference type="InterPro" id="IPR029044">
    <property type="entry name" value="Nucleotide-diphossugar_trans"/>
</dbReference>
<dbReference type="AlphaFoldDB" id="B9M572"/>
<dbReference type="Pfam" id="PF00535">
    <property type="entry name" value="Glycos_transf_2"/>
    <property type="match status" value="1"/>
</dbReference>
<gene>
    <name evidence="2" type="ordered locus">Geob_1468</name>
</gene>
<dbReference type="PANTHER" id="PTHR48090:SF7">
    <property type="entry name" value="RFBJ PROTEIN"/>
    <property type="match status" value="1"/>
</dbReference>
<dbReference type="Gene3D" id="3.90.550.10">
    <property type="entry name" value="Spore Coat Polysaccharide Biosynthesis Protein SpsA, Chain A"/>
    <property type="match status" value="1"/>
</dbReference>
<accession>B9M572</accession>
<dbReference type="SUPFAM" id="SSF53448">
    <property type="entry name" value="Nucleotide-diphospho-sugar transferases"/>
    <property type="match status" value="1"/>
</dbReference>
<dbReference type="OrthoDB" id="9811884at2"/>
<keyword evidence="3" id="KW-1185">Reference proteome</keyword>
<evidence type="ECO:0000313" key="2">
    <source>
        <dbReference type="EMBL" id="ACM19827.1"/>
    </source>
</evidence>
<dbReference type="eggNOG" id="COG1216">
    <property type="taxonomic scope" value="Bacteria"/>
</dbReference>
<dbReference type="CDD" id="cd04179">
    <property type="entry name" value="DPM_DPG-synthase_like"/>
    <property type="match status" value="1"/>
</dbReference>
<dbReference type="GO" id="GO:0016740">
    <property type="term" value="F:transferase activity"/>
    <property type="evidence" value="ECO:0007669"/>
    <property type="project" value="UniProtKB-KW"/>
</dbReference>
<evidence type="ECO:0000313" key="3">
    <source>
        <dbReference type="Proteomes" id="UP000007721"/>
    </source>
</evidence>
<dbReference type="HOGENOM" id="CLU_033536_7_4_7"/>
<protein>
    <submittedName>
        <fullName evidence="2">Undecaprenyl-phosphate glycosyltransferase, DPM/DPG-synthase-like family</fullName>
    </submittedName>
</protein>
<feature type="domain" description="Glycosyltransferase 2-like" evidence="1">
    <location>
        <begin position="6"/>
        <end position="163"/>
    </location>
</feature>
<dbReference type="RefSeq" id="WP_012646556.1">
    <property type="nucleotide sequence ID" value="NC_011979.1"/>
</dbReference>
<dbReference type="STRING" id="316067.Geob_1468"/>
<dbReference type="EMBL" id="CP001390">
    <property type="protein sequence ID" value="ACM19827.1"/>
    <property type="molecule type" value="Genomic_DNA"/>
</dbReference>
<keyword evidence="2" id="KW-0808">Transferase</keyword>
<proteinExistence type="predicted"/>
<dbReference type="KEGG" id="geo:Geob_1468"/>
<name>B9M572_GEODF</name>
<sequence>MAKTIVVIPAYNEGGVIAGVIEKVRRAVPDLDILVVNDGSRDRTAREAKDAGAIVISHSFNMGYGVTIQTAYKFAYANGYDYLVQIDGDGQHDPAFIPHLLAPVVSGDTDFVLGSRFMGVESYRPSFSRRLGILFFRKLVSNLIGRSITDPTSGYQAFNREVMRFFTTDVFPCDYPDADMLITLNLSGFRIREIPVRMYANTSGKTMHNGFKPLYYMFKMCLSIFVTLLRNRQLYRR</sequence>
<dbReference type="Proteomes" id="UP000007721">
    <property type="component" value="Chromosome"/>
</dbReference>
<organism evidence="2 3">
    <name type="scientific">Geotalea daltonii (strain DSM 22248 / JCM 15807 / FRC-32)</name>
    <name type="common">Geobacter daltonii</name>
    <dbReference type="NCBI Taxonomy" id="316067"/>
    <lineage>
        <taxon>Bacteria</taxon>
        <taxon>Pseudomonadati</taxon>
        <taxon>Thermodesulfobacteriota</taxon>
        <taxon>Desulfuromonadia</taxon>
        <taxon>Geobacterales</taxon>
        <taxon>Geobacteraceae</taxon>
        <taxon>Geotalea</taxon>
    </lineage>
</organism>
<dbReference type="InterPro" id="IPR050256">
    <property type="entry name" value="Glycosyltransferase_2"/>
</dbReference>
<reference evidence="2 3" key="1">
    <citation type="submission" date="2009-01" db="EMBL/GenBank/DDBJ databases">
        <title>Complete sequence of Geobacter sp. FRC-32.</title>
        <authorList>
            <consortium name="US DOE Joint Genome Institute"/>
            <person name="Lucas S."/>
            <person name="Copeland A."/>
            <person name="Lapidus A."/>
            <person name="Glavina del Rio T."/>
            <person name="Dalin E."/>
            <person name="Tice H."/>
            <person name="Bruce D."/>
            <person name="Goodwin L."/>
            <person name="Pitluck S."/>
            <person name="Saunders E."/>
            <person name="Brettin T."/>
            <person name="Detter J.C."/>
            <person name="Han C."/>
            <person name="Larimer F."/>
            <person name="Land M."/>
            <person name="Hauser L."/>
            <person name="Kyrpides N."/>
            <person name="Ovchinnikova G."/>
            <person name="Kostka J."/>
            <person name="Richardson P."/>
        </authorList>
    </citation>
    <scope>NUCLEOTIDE SEQUENCE [LARGE SCALE GENOMIC DNA]</scope>
    <source>
        <strain evidence="3">DSM 22248 / JCM 15807 / FRC-32</strain>
    </source>
</reference>
<evidence type="ECO:0000259" key="1">
    <source>
        <dbReference type="Pfam" id="PF00535"/>
    </source>
</evidence>